<reference evidence="4" key="2">
    <citation type="submission" date="2019-06" db="EMBL/GenBank/DDBJ databases">
        <title>Genomics analysis of Aphanomyces spp. identifies a new class of oomycete effector associated with host adaptation.</title>
        <authorList>
            <person name="Gaulin E."/>
        </authorList>
    </citation>
    <scope>NUCLEOTIDE SEQUENCE</scope>
    <source>
        <strain evidence="4">CBS 578.67</strain>
    </source>
</reference>
<dbReference type="GO" id="GO:0005576">
    <property type="term" value="C:extracellular region"/>
    <property type="evidence" value="ECO:0007669"/>
    <property type="project" value="InterPro"/>
</dbReference>
<keyword evidence="1" id="KW-0677">Repeat</keyword>
<dbReference type="InterPro" id="IPR000177">
    <property type="entry name" value="Apple"/>
</dbReference>
<reference evidence="5 6" key="1">
    <citation type="submission" date="2019-03" db="EMBL/GenBank/DDBJ databases">
        <authorList>
            <person name="Gaulin E."/>
            <person name="Dumas B."/>
        </authorList>
    </citation>
    <scope>NUCLEOTIDE SEQUENCE [LARGE SCALE GENOMIC DNA]</scope>
    <source>
        <strain evidence="5">CBS 568.67</strain>
    </source>
</reference>
<dbReference type="Pfam" id="PF14295">
    <property type="entry name" value="PAN_4"/>
    <property type="match status" value="1"/>
</dbReference>
<dbReference type="EMBL" id="CAADRA010001186">
    <property type="protein sequence ID" value="VFT81767.1"/>
    <property type="molecule type" value="Genomic_DNA"/>
</dbReference>
<dbReference type="CDD" id="cd01100">
    <property type="entry name" value="APPLE_Factor_XI_like"/>
    <property type="match status" value="2"/>
</dbReference>
<dbReference type="PROSITE" id="PS50948">
    <property type="entry name" value="PAN"/>
    <property type="match status" value="1"/>
</dbReference>
<dbReference type="SMART" id="SM00223">
    <property type="entry name" value="APPLE"/>
    <property type="match status" value="1"/>
</dbReference>
<feature type="domain" description="Apple" evidence="3">
    <location>
        <begin position="196"/>
        <end position="264"/>
    </location>
</feature>
<dbReference type="GO" id="GO:0006508">
    <property type="term" value="P:proteolysis"/>
    <property type="evidence" value="ECO:0007669"/>
    <property type="project" value="InterPro"/>
</dbReference>
<dbReference type="EMBL" id="VJMH01001186">
    <property type="protein sequence ID" value="KAF0712798.1"/>
    <property type="molecule type" value="Genomic_DNA"/>
</dbReference>
<dbReference type="Proteomes" id="UP000332933">
    <property type="component" value="Unassembled WGS sequence"/>
</dbReference>
<protein>
    <submittedName>
        <fullName evidence="5">Aste57867_4664 protein</fullName>
    </submittedName>
</protein>
<sequence>MYSRWHKGGCTLTFNPQVQYHTDVNEFDSVQSHAIHAHILQSEVAKEMDFDPPRGELNPPTYFHAPLGIVSFTILPANAKMKTATFLVATLAITTATMFKGLRLRDAMQEQCSGGVSEYYDYPGNDIGNVPASRYDECCTACANDSRCVLVVWNPKDQKCYKKDKMSSPVYLVGVETYFMSGRGASYQPDQPKKQCGNYEYDADYTGNDLSNVYAYSTDDCCSQCSRNPRCKVAVFNSNQNTCYLKDGKGGRSNLPGAVTINMS</sequence>
<evidence type="ECO:0000256" key="2">
    <source>
        <dbReference type="ARBA" id="ARBA00023157"/>
    </source>
</evidence>
<dbReference type="Gene3D" id="3.50.4.10">
    <property type="entry name" value="Hepatocyte Growth Factor"/>
    <property type="match status" value="2"/>
</dbReference>
<keyword evidence="2" id="KW-1015">Disulfide bond</keyword>
<keyword evidence="6" id="KW-1185">Reference proteome</keyword>
<dbReference type="InterPro" id="IPR003609">
    <property type="entry name" value="Pan_app"/>
</dbReference>
<evidence type="ECO:0000313" key="4">
    <source>
        <dbReference type="EMBL" id="KAF0712798.1"/>
    </source>
</evidence>
<evidence type="ECO:0000313" key="5">
    <source>
        <dbReference type="EMBL" id="VFT81767.1"/>
    </source>
</evidence>
<proteinExistence type="predicted"/>
<dbReference type="PANTHER" id="PTHR33946:SF4">
    <property type="entry name" value="COAGULATION FACTOR XI"/>
    <property type="match status" value="1"/>
</dbReference>
<dbReference type="Pfam" id="PF00024">
    <property type="entry name" value="PAN_1"/>
    <property type="match status" value="1"/>
</dbReference>
<dbReference type="AlphaFoldDB" id="A0A485KE94"/>
<organism evidence="5 6">
    <name type="scientific">Aphanomyces stellatus</name>
    <dbReference type="NCBI Taxonomy" id="120398"/>
    <lineage>
        <taxon>Eukaryota</taxon>
        <taxon>Sar</taxon>
        <taxon>Stramenopiles</taxon>
        <taxon>Oomycota</taxon>
        <taxon>Saprolegniomycetes</taxon>
        <taxon>Saprolegniales</taxon>
        <taxon>Verrucalvaceae</taxon>
        <taxon>Aphanomyces</taxon>
    </lineage>
</organism>
<evidence type="ECO:0000259" key="3">
    <source>
        <dbReference type="PROSITE" id="PS50948"/>
    </source>
</evidence>
<dbReference type="SUPFAM" id="SSF57414">
    <property type="entry name" value="Hairpin loop containing domain-like"/>
    <property type="match status" value="1"/>
</dbReference>
<evidence type="ECO:0000313" key="6">
    <source>
        <dbReference type="Proteomes" id="UP000332933"/>
    </source>
</evidence>
<name>A0A485KE94_9STRA</name>
<accession>A0A485KE94</accession>
<gene>
    <name evidence="5" type="primary">Aste57867_4664</name>
    <name evidence="4" type="ORF">As57867_004651</name>
    <name evidence="5" type="ORF">ASTE57867_4664</name>
</gene>
<evidence type="ECO:0000256" key="1">
    <source>
        <dbReference type="ARBA" id="ARBA00022737"/>
    </source>
</evidence>
<dbReference type="PANTHER" id="PTHR33946">
    <property type="match status" value="1"/>
</dbReference>
<dbReference type="OrthoDB" id="328076at2759"/>